<feature type="chain" id="PRO_5043012755" description="Secretion protein" evidence="1">
    <location>
        <begin position="21"/>
        <end position="280"/>
    </location>
</feature>
<keyword evidence="1" id="KW-0732">Signal</keyword>
<dbReference type="RefSeq" id="WP_171353174.1">
    <property type="nucleotide sequence ID" value="NZ_VTXP01000008.1"/>
</dbReference>
<dbReference type="Gene3D" id="1.25.40.10">
    <property type="entry name" value="Tetratricopeptide repeat domain"/>
    <property type="match status" value="1"/>
</dbReference>
<organism evidence="2 3">
    <name type="scientific">Vibrio coralliilyticus</name>
    <dbReference type="NCBI Taxonomy" id="190893"/>
    <lineage>
        <taxon>Bacteria</taxon>
        <taxon>Pseudomonadati</taxon>
        <taxon>Pseudomonadota</taxon>
        <taxon>Gammaproteobacteria</taxon>
        <taxon>Vibrionales</taxon>
        <taxon>Vibrionaceae</taxon>
        <taxon>Vibrio</taxon>
    </lineage>
</organism>
<dbReference type="Pfam" id="PF13432">
    <property type="entry name" value="TPR_16"/>
    <property type="match status" value="1"/>
</dbReference>
<dbReference type="AlphaFoldDB" id="A0AAP6ZLW1"/>
<reference evidence="2 3" key="1">
    <citation type="submission" date="2019-09" db="EMBL/GenBank/DDBJ databases">
        <title>Draft genome sequencing and comparative genomics of hatchery-associated Vibrios.</title>
        <authorList>
            <person name="Kehlet-Delgado H."/>
            <person name="Mueller R.S."/>
        </authorList>
    </citation>
    <scope>NUCLEOTIDE SEQUENCE [LARGE SCALE GENOMIC DNA]</scope>
    <source>
        <strain evidence="2 3">09-121-3</strain>
    </source>
</reference>
<gene>
    <name evidence="2" type="ORF">F0238_16115</name>
</gene>
<dbReference type="SUPFAM" id="SSF48452">
    <property type="entry name" value="TPR-like"/>
    <property type="match status" value="1"/>
</dbReference>
<name>A0AAP6ZLW1_9VIBR</name>
<evidence type="ECO:0000313" key="2">
    <source>
        <dbReference type="EMBL" id="NOJ24259.1"/>
    </source>
</evidence>
<feature type="signal peptide" evidence="1">
    <location>
        <begin position="1"/>
        <end position="20"/>
    </location>
</feature>
<dbReference type="PROSITE" id="PS51257">
    <property type="entry name" value="PROKAR_LIPOPROTEIN"/>
    <property type="match status" value="1"/>
</dbReference>
<dbReference type="Proteomes" id="UP000576645">
    <property type="component" value="Unassembled WGS sequence"/>
</dbReference>
<proteinExistence type="predicted"/>
<evidence type="ECO:0000256" key="1">
    <source>
        <dbReference type="SAM" id="SignalP"/>
    </source>
</evidence>
<dbReference type="EMBL" id="VTXP01000008">
    <property type="protein sequence ID" value="NOJ24259.1"/>
    <property type="molecule type" value="Genomic_DNA"/>
</dbReference>
<sequence>MAKYKLTGLILTVIISGCSASSNFNESVAQESMLIKTKNYPGLIDFYKTQLKDSEHSAIRAKLAQAYLDYGDPDSALFTIRPLTQSTNEQTARKKQPSSSPWDMVTEQVSWESWGHDEVKTNWLFIQANAELAMGNSDAALSSALQAFQMNKQDAEIANLIGVIYAEEGNIYEARHYFHVARKNLYDDVKVKNNLALLYLLEGKFERAIDMLLPLYVNGQADEKVEANLVLALVKNGDINLMRKVLRPQYSDREIAQKYQVLSSVQPAKWIRAYNGDESR</sequence>
<evidence type="ECO:0008006" key="4">
    <source>
        <dbReference type="Google" id="ProtNLM"/>
    </source>
</evidence>
<evidence type="ECO:0000313" key="3">
    <source>
        <dbReference type="Proteomes" id="UP000576645"/>
    </source>
</evidence>
<dbReference type="InterPro" id="IPR011990">
    <property type="entry name" value="TPR-like_helical_dom_sf"/>
</dbReference>
<protein>
    <recommendedName>
        <fullName evidence="4">Secretion protein</fullName>
    </recommendedName>
</protein>
<comment type="caution">
    <text evidence="2">The sequence shown here is derived from an EMBL/GenBank/DDBJ whole genome shotgun (WGS) entry which is preliminary data.</text>
</comment>
<accession>A0AAP6ZLW1</accession>